<organism evidence="7 8">
    <name type="scientific">Thermodesulfobium acidiphilum</name>
    <dbReference type="NCBI Taxonomy" id="1794699"/>
    <lineage>
        <taxon>Bacteria</taxon>
        <taxon>Pseudomonadati</taxon>
        <taxon>Thermodesulfobiota</taxon>
        <taxon>Thermodesulfobiia</taxon>
        <taxon>Thermodesulfobiales</taxon>
        <taxon>Thermodesulfobiaceae</taxon>
        <taxon>Thermodesulfobium</taxon>
    </lineage>
</organism>
<dbReference type="GO" id="GO:0071424">
    <property type="term" value="F:rRNA (cytosine-N4-)-methyltransferase activity"/>
    <property type="evidence" value="ECO:0007669"/>
    <property type="project" value="UniProtKB-UniRule"/>
</dbReference>
<gene>
    <name evidence="6" type="primary">rsmH</name>
    <name evidence="7" type="ORF">TDSAC_0624</name>
</gene>
<dbReference type="EC" id="2.1.1.199" evidence="6"/>
<feature type="binding site" evidence="6">
    <location>
        <position position="107"/>
    </location>
    <ligand>
        <name>S-adenosyl-L-methionine</name>
        <dbReference type="ChEBI" id="CHEBI:59789"/>
    </ligand>
</feature>
<dbReference type="PIRSF" id="PIRSF004486">
    <property type="entry name" value="MraW"/>
    <property type="match status" value="1"/>
</dbReference>
<feature type="binding site" evidence="6">
    <location>
        <begin position="37"/>
        <end position="39"/>
    </location>
    <ligand>
        <name>S-adenosyl-L-methionine</name>
        <dbReference type="ChEBI" id="CHEBI:59789"/>
    </ligand>
</feature>
<feature type="binding site" evidence="6">
    <location>
        <position position="86"/>
    </location>
    <ligand>
        <name>S-adenosyl-L-methionine</name>
        <dbReference type="ChEBI" id="CHEBI:59789"/>
    </ligand>
</feature>
<evidence type="ECO:0000256" key="4">
    <source>
        <dbReference type="ARBA" id="ARBA00022679"/>
    </source>
</evidence>
<keyword evidence="5 6" id="KW-0949">S-adenosyl-L-methionine</keyword>
<dbReference type="OrthoDB" id="9806637at2"/>
<dbReference type="InterPro" id="IPR002903">
    <property type="entry name" value="RsmH"/>
</dbReference>
<dbReference type="KEGG" id="taci:TDSAC_0624"/>
<evidence type="ECO:0000313" key="7">
    <source>
        <dbReference type="EMBL" id="AWB09997.1"/>
    </source>
</evidence>
<protein>
    <recommendedName>
        <fullName evidence="6">Ribosomal RNA small subunit methyltransferase H</fullName>
        <ecNumber evidence="6">2.1.1.199</ecNumber>
    </recommendedName>
    <alternativeName>
        <fullName evidence="6">16S rRNA m(4)C1402 methyltransferase</fullName>
    </alternativeName>
    <alternativeName>
        <fullName evidence="6">rRNA (cytosine-N(4)-)-methyltransferase RsmH</fullName>
    </alternativeName>
</protein>
<comment type="function">
    <text evidence="6">Specifically methylates the N4 position of cytidine in position 1402 (C1402) of 16S rRNA.</text>
</comment>
<comment type="catalytic activity">
    <reaction evidence="6">
        <text>cytidine(1402) in 16S rRNA + S-adenosyl-L-methionine = N(4)-methylcytidine(1402) in 16S rRNA + S-adenosyl-L-homocysteine + H(+)</text>
        <dbReference type="Rhea" id="RHEA:42928"/>
        <dbReference type="Rhea" id="RHEA-COMP:10286"/>
        <dbReference type="Rhea" id="RHEA-COMP:10287"/>
        <dbReference type="ChEBI" id="CHEBI:15378"/>
        <dbReference type="ChEBI" id="CHEBI:57856"/>
        <dbReference type="ChEBI" id="CHEBI:59789"/>
        <dbReference type="ChEBI" id="CHEBI:74506"/>
        <dbReference type="ChEBI" id="CHEBI:82748"/>
        <dbReference type="EC" id="2.1.1.199"/>
    </reaction>
</comment>
<dbReference type="NCBIfam" id="TIGR00006">
    <property type="entry name" value="16S rRNA (cytosine(1402)-N(4))-methyltransferase RsmH"/>
    <property type="match status" value="1"/>
</dbReference>
<sequence length="298" mass="34301">MSNYTKNIHIPVLLNEVLENSKLTPGKVVIDGTIGAGGHSFNFLKKILPGGFLLGFDKDVEAVKLADEKLSLSFNRNSFAIFNDKFENFAKYLNLLPYGRFDLFFLDLGLSTMQIKESNRGFSFIGDEKLDMRMDPREKLTASDWLNSASEEEMEEVFRKYGDEPRARKLAKMISLRRREKLFESTMDLTQLVKKIYPYGRRHPATRIFQAIRIVVNDEIEHLESTLREATKYINSLGRIIVISFHSGEDRVVKWTFKNLEKEGKGKVITKKPIIALESEVKENPLARSAKMRVWEAI</sequence>
<dbReference type="PANTHER" id="PTHR11265">
    <property type="entry name" value="S-ADENOSYL-METHYLTRANSFERASE MRAW"/>
    <property type="match status" value="1"/>
</dbReference>
<accession>A0A2R4VZL8</accession>
<dbReference type="GO" id="GO:0070475">
    <property type="term" value="P:rRNA base methylation"/>
    <property type="evidence" value="ECO:0007669"/>
    <property type="project" value="UniProtKB-UniRule"/>
</dbReference>
<evidence type="ECO:0000256" key="3">
    <source>
        <dbReference type="ARBA" id="ARBA00022603"/>
    </source>
</evidence>
<dbReference type="SUPFAM" id="SSF81799">
    <property type="entry name" value="Putative methyltransferase TM0872, insert domain"/>
    <property type="match status" value="1"/>
</dbReference>
<dbReference type="InterPro" id="IPR023397">
    <property type="entry name" value="SAM-dep_MeTrfase_MraW_recog"/>
</dbReference>
<keyword evidence="8" id="KW-1185">Reference proteome</keyword>
<keyword evidence="3 6" id="KW-0489">Methyltransferase</keyword>
<evidence type="ECO:0000256" key="6">
    <source>
        <dbReference type="HAMAP-Rule" id="MF_01007"/>
    </source>
</evidence>
<keyword evidence="6" id="KW-0963">Cytoplasm</keyword>
<feature type="binding site" evidence="6">
    <location>
        <position position="57"/>
    </location>
    <ligand>
        <name>S-adenosyl-L-methionine</name>
        <dbReference type="ChEBI" id="CHEBI:59789"/>
    </ligand>
</feature>
<comment type="subcellular location">
    <subcellularLocation>
        <location evidence="6">Cytoplasm</location>
    </subcellularLocation>
</comment>
<dbReference type="Gene3D" id="3.40.50.150">
    <property type="entry name" value="Vaccinia Virus protein VP39"/>
    <property type="match status" value="1"/>
</dbReference>
<dbReference type="EMBL" id="CP020921">
    <property type="protein sequence ID" value="AWB09997.1"/>
    <property type="molecule type" value="Genomic_DNA"/>
</dbReference>
<dbReference type="PANTHER" id="PTHR11265:SF0">
    <property type="entry name" value="12S RRNA N4-METHYLCYTIDINE METHYLTRANSFERASE"/>
    <property type="match status" value="1"/>
</dbReference>
<dbReference type="HAMAP" id="MF_01007">
    <property type="entry name" value="16SrRNA_methyltr_H"/>
    <property type="match status" value="1"/>
</dbReference>
<dbReference type="AlphaFoldDB" id="A0A2R4VZL8"/>
<evidence type="ECO:0000313" key="8">
    <source>
        <dbReference type="Proteomes" id="UP000244792"/>
    </source>
</evidence>
<reference evidence="7 8" key="1">
    <citation type="submission" date="2017-04" db="EMBL/GenBank/DDBJ databases">
        <title>Genomic insights into metabolism of Thermodesulfobium acidiphilum.</title>
        <authorList>
            <person name="Toshchakov S.V."/>
            <person name="Frolov E.N."/>
            <person name="Kublanov I.V."/>
            <person name="Samarov N.I."/>
            <person name="Novikov A."/>
            <person name="Lebedinsky A.V."/>
            <person name="Bonch-Osmolovskaya E.A."/>
            <person name="Chernyh N.A."/>
        </authorList>
    </citation>
    <scope>NUCLEOTIDE SEQUENCE [LARGE SCALE GENOMIC DNA]</scope>
    <source>
        <strain evidence="7 8">3127-1</strain>
    </source>
</reference>
<name>A0A2R4VZL8_THEAF</name>
<proteinExistence type="inferred from homology"/>
<dbReference type="Gene3D" id="1.10.150.170">
    <property type="entry name" value="Putative methyltransferase TM0872, insert domain"/>
    <property type="match status" value="1"/>
</dbReference>
<dbReference type="RefSeq" id="WP_108308830.1">
    <property type="nucleotide sequence ID" value="NZ_CP020921.1"/>
</dbReference>
<feature type="binding site" evidence="6">
    <location>
        <position position="114"/>
    </location>
    <ligand>
        <name>S-adenosyl-L-methionine</name>
        <dbReference type="ChEBI" id="CHEBI:59789"/>
    </ligand>
</feature>
<dbReference type="Pfam" id="PF01795">
    <property type="entry name" value="Methyltransf_5"/>
    <property type="match status" value="1"/>
</dbReference>
<dbReference type="Proteomes" id="UP000244792">
    <property type="component" value="Chromosome"/>
</dbReference>
<keyword evidence="2 6" id="KW-0698">rRNA processing</keyword>
<dbReference type="GO" id="GO:0005737">
    <property type="term" value="C:cytoplasm"/>
    <property type="evidence" value="ECO:0007669"/>
    <property type="project" value="UniProtKB-SubCell"/>
</dbReference>
<evidence type="ECO:0000256" key="5">
    <source>
        <dbReference type="ARBA" id="ARBA00022691"/>
    </source>
</evidence>
<evidence type="ECO:0000256" key="1">
    <source>
        <dbReference type="ARBA" id="ARBA00010396"/>
    </source>
</evidence>
<keyword evidence="4 6" id="KW-0808">Transferase</keyword>
<dbReference type="SUPFAM" id="SSF53335">
    <property type="entry name" value="S-adenosyl-L-methionine-dependent methyltransferases"/>
    <property type="match status" value="1"/>
</dbReference>
<comment type="similarity">
    <text evidence="1 6">Belongs to the methyltransferase superfamily. RsmH family.</text>
</comment>
<dbReference type="InterPro" id="IPR029063">
    <property type="entry name" value="SAM-dependent_MTases_sf"/>
</dbReference>
<evidence type="ECO:0000256" key="2">
    <source>
        <dbReference type="ARBA" id="ARBA00022552"/>
    </source>
</evidence>